<comment type="caution">
    <text evidence="2">The sequence shown here is derived from an EMBL/GenBank/DDBJ whole genome shotgun (WGS) entry which is preliminary data.</text>
</comment>
<organism evidence="2 3">
    <name type="scientific">Citrus x changshan-huyou</name>
    <dbReference type="NCBI Taxonomy" id="2935761"/>
    <lineage>
        <taxon>Eukaryota</taxon>
        <taxon>Viridiplantae</taxon>
        <taxon>Streptophyta</taxon>
        <taxon>Embryophyta</taxon>
        <taxon>Tracheophyta</taxon>
        <taxon>Spermatophyta</taxon>
        <taxon>Magnoliopsida</taxon>
        <taxon>eudicotyledons</taxon>
        <taxon>Gunneridae</taxon>
        <taxon>Pentapetalae</taxon>
        <taxon>rosids</taxon>
        <taxon>malvids</taxon>
        <taxon>Sapindales</taxon>
        <taxon>Rutaceae</taxon>
        <taxon>Aurantioideae</taxon>
        <taxon>Citrus</taxon>
    </lineage>
</organism>
<name>A0AAP0MW78_9ROSI</name>
<evidence type="ECO:0000256" key="1">
    <source>
        <dbReference type="SAM" id="Phobius"/>
    </source>
</evidence>
<reference evidence="2 3" key="1">
    <citation type="submission" date="2024-05" db="EMBL/GenBank/DDBJ databases">
        <title>Haplotype-resolved chromosome-level genome assembly of Huyou (Citrus changshanensis).</title>
        <authorList>
            <person name="Miao C."/>
            <person name="Chen W."/>
            <person name="Wu Y."/>
            <person name="Wang L."/>
            <person name="Zhao S."/>
            <person name="Grierson D."/>
            <person name="Xu C."/>
            <person name="Chen K."/>
        </authorList>
    </citation>
    <scope>NUCLEOTIDE SEQUENCE [LARGE SCALE GENOMIC DNA]</scope>
    <source>
        <strain evidence="2">01-14</strain>
        <tissue evidence="2">Leaf</tissue>
    </source>
</reference>
<feature type="transmembrane region" description="Helical" evidence="1">
    <location>
        <begin position="25"/>
        <end position="47"/>
    </location>
</feature>
<dbReference type="EMBL" id="JBCGBO010000002">
    <property type="protein sequence ID" value="KAK9223085.1"/>
    <property type="molecule type" value="Genomic_DNA"/>
</dbReference>
<dbReference type="AlphaFoldDB" id="A0AAP0MW78"/>
<protein>
    <submittedName>
        <fullName evidence="2">Uncharacterized protein</fullName>
    </submittedName>
</protein>
<accession>A0AAP0MW78</accession>
<proteinExistence type="predicted"/>
<sequence>MNLSLESSLLSLLHGISKCVRSNSFVLQLPFYLLPFCLFSEFVHLLFLANNPFFSSSFFFYFLFLCFLFFLFPFFFLFFFSLSMNRLMRASLIDKSLPSSSGGNSCTVSWCCCGTPTSLVL</sequence>
<keyword evidence="1" id="KW-0812">Transmembrane</keyword>
<keyword evidence="3" id="KW-1185">Reference proteome</keyword>
<evidence type="ECO:0000313" key="2">
    <source>
        <dbReference type="EMBL" id="KAK9223085.1"/>
    </source>
</evidence>
<evidence type="ECO:0000313" key="3">
    <source>
        <dbReference type="Proteomes" id="UP001428341"/>
    </source>
</evidence>
<dbReference type="Proteomes" id="UP001428341">
    <property type="component" value="Unassembled WGS sequence"/>
</dbReference>
<keyword evidence="1" id="KW-1133">Transmembrane helix</keyword>
<feature type="transmembrane region" description="Helical" evidence="1">
    <location>
        <begin position="59"/>
        <end position="82"/>
    </location>
</feature>
<keyword evidence="1" id="KW-0472">Membrane</keyword>
<gene>
    <name evidence="2" type="ORF">WN944_011527</name>
</gene>